<dbReference type="AlphaFoldDB" id="A0A2N1N195"/>
<evidence type="ECO:0000313" key="1">
    <source>
        <dbReference type="EMBL" id="PKK67703.1"/>
    </source>
</evidence>
<comment type="caution">
    <text evidence="1">The sequence shown here is derived from an EMBL/GenBank/DDBJ whole genome shotgun (WGS) entry which is preliminary data.</text>
</comment>
<name>A0A2N1N195_9GLOM</name>
<accession>A0A2N1N195</accession>
<dbReference type="VEuPathDB" id="FungiDB:RhiirFUN_025590"/>
<reference evidence="1 2" key="2">
    <citation type="submission" date="2017-10" db="EMBL/GenBank/DDBJ databases">
        <title>Extensive intraspecific genome diversity in a model arbuscular mycorrhizal fungus.</title>
        <authorList>
            <person name="Chen E.C.H."/>
            <person name="Morin E."/>
            <person name="Baudet D."/>
            <person name="Noel J."/>
            <person name="Ndikumana S."/>
            <person name="Charron P."/>
            <person name="St-Onge C."/>
            <person name="Giorgi J."/>
            <person name="Grigoriev I.V."/>
            <person name="Roux C."/>
            <person name="Martin F.M."/>
            <person name="Corradi N."/>
        </authorList>
    </citation>
    <scope>NUCLEOTIDE SEQUENCE [LARGE SCALE GENOMIC DNA]</scope>
    <source>
        <strain evidence="1 2">C2</strain>
    </source>
</reference>
<sequence length="151" mass="17595">MNQLTDINNEKICIGLQEQEQDIRQVLFKLLIKDVSQEIVLKVWYIRATGTSGIGYYMVLLNNSTHLYTCLLLMNKSLICRHFFRVATYSQSAIYYITLISALRLLEKLGSFGKLAKCRNSETLPKLYESLIKKLAKLWRKAKPDKTYYKC</sequence>
<dbReference type="VEuPathDB" id="FungiDB:FUN_022450"/>
<organism evidence="1 2">
    <name type="scientific">Rhizophagus irregularis</name>
    <dbReference type="NCBI Taxonomy" id="588596"/>
    <lineage>
        <taxon>Eukaryota</taxon>
        <taxon>Fungi</taxon>
        <taxon>Fungi incertae sedis</taxon>
        <taxon>Mucoromycota</taxon>
        <taxon>Glomeromycotina</taxon>
        <taxon>Glomeromycetes</taxon>
        <taxon>Glomerales</taxon>
        <taxon>Glomeraceae</taxon>
        <taxon>Rhizophagus</taxon>
    </lineage>
</organism>
<gene>
    <name evidence="1" type="ORF">RhiirC2_783170</name>
</gene>
<evidence type="ECO:0000313" key="2">
    <source>
        <dbReference type="Proteomes" id="UP000233469"/>
    </source>
</evidence>
<proteinExistence type="predicted"/>
<dbReference type="Proteomes" id="UP000233469">
    <property type="component" value="Unassembled WGS sequence"/>
</dbReference>
<reference evidence="1 2" key="1">
    <citation type="submission" date="2016-04" db="EMBL/GenBank/DDBJ databases">
        <title>Genome analyses suggest a sexual origin of heterokaryosis in a supposedly ancient asexual fungus.</title>
        <authorList>
            <person name="Ropars J."/>
            <person name="Sedzielewska K."/>
            <person name="Noel J."/>
            <person name="Charron P."/>
            <person name="Farinelli L."/>
            <person name="Marton T."/>
            <person name="Kruger M."/>
            <person name="Pelin A."/>
            <person name="Brachmann A."/>
            <person name="Corradi N."/>
        </authorList>
    </citation>
    <scope>NUCLEOTIDE SEQUENCE [LARGE SCALE GENOMIC DNA]</scope>
    <source>
        <strain evidence="1 2">C2</strain>
    </source>
</reference>
<protein>
    <submittedName>
        <fullName evidence="1">Uncharacterized protein</fullName>
    </submittedName>
</protein>
<dbReference type="EMBL" id="LLXL01000926">
    <property type="protein sequence ID" value="PKK67703.1"/>
    <property type="molecule type" value="Genomic_DNA"/>
</dbReference>